<gene>
    <name evidence="2" type="ORF">LCGC14_3107710</name>
</gene>
<comment type="caution">
    <text evidence="2">The sequence shown here is derived from an EMBL/GenBank/DDBJ whole genome shotgun (WGS) entry which is preliminary data.</text>
</comment>
<dbReference type="AlphaFoldDB" id="A0A0F8YVW8"/>
<evidence type="ECO:0000313" key="2">
    <source>
        <dbReference type="EMBL" id="KKK52161.1"/>
    </source>
</evidence>
<accession>A0A0F8YVW8</accession>
<proteinExistence type="predicted"/>
<feature type="compositionally biased region" description="Basic and acidic residues" evidence="1">
    <location>
        <begin position="1"/>
        <end position="13"/>
    </location>
</feature>
<sequence>MADRSHRGTEPESRQAVSEDVTSRGAKPHYSISIRGSSLILFVY</sequence>
<organism evidence="2">
    <name type="scientific">marine sediment metagenome</name>
    <dbReference type="NCBI Taxonomy" id="412755"/>
    <lineage>
        <taxon>unclassified sequences</taxon>
        <taxon>metagenomes</taxon>
        <taxon>ecological metagenomes</taxon>
    </lineage>
</organism>
<name>A0A0F8YVW8_9ZZZZ</name>
<protein>
    <submittedName>
        <fullName evidence="2">Uncharacterized protein</fullName>
    </submittedName>
</protein>
<feature type="region of interest" description="Disordered" evidence="1">
    <location>
        <begin position="1"/>
        <end position="28"/>
    </location>
</feature>
<feature type="non-terminal residue" evidence="2">
    <location>
        <position position="44"/>
    </location>
</feature>
<dbReference type="EMBL" id="LAZR01067163">
    <property type="protein sequence ID" value="KKK52161.1"/>
    <property type="molecule type" value="Genomic_DNA"/>
</dbReference>
<evidence type="ECO:0000256" key="1">
    <source>
        <dbReference type="SAM" id="MobiDB-lite"/>
    </source>
</evidence>
<reference evidence="2" key="1">
    <citation type="journal article" date="2015" name="Nature">
        <title>Complex archaea that bridge the gap between prokaryotes and eukaryotes.</title>
        <authorList>
            <person name="Spang A."/>
            <person name="Saw J.H."/>
            <person name="Jorgensen S.L."/>
            <person name="Zaremba-Niedzwiedzka K."/>
            <person name="Martijn J."/>
            <person name="Lind A.E."/>
            <person name="van Eijk R."/>
            <person name="Schleper C."/>
            <person name="Guy L."/>
            <person name="Ettema T.J."/>
        </authorList>
    </citation>
    <scope>NUCLEOTIDE SEQUENCE</scope>
</reference>